<dbReference type="InterPro" id="IPR011032">
    <property type="entry name" value="GroES-like_sf"/>
</dbReference>
<sequence length="336" mass="35011">MRAAIVTAPDTTEIQEVPTPSVGSNDVLVRIRACGICGTDTLYIAIGGLPPRHGCMPIGHEPAGEVVEVGRDVSGIAVGDRVVVNPMALADDIIGNGGSAGALADFLLIKDAVRGRSLEVVPHHIPYEVAALNEPMAVALHAVNQVAPRQSDQVLVLGAGPIGLGITIALKSRGVGHVVVADILPSRLEKALKVGADAVINSREDDVTARLIELHGPGESMWPNRSGTDVFLDAAGVPAAVETALAAAKRGATLGVVAVHKEPVSMDFMNIMSNELTIIGSMGYPSEIFEVTKDIVDNWEKYQAIISHTFDLDDLQGALQCVATPGAADKVVITLS</sequence>
<dbReference type="SUPFAM" id="SSF51735">
    <property type="entry name" value="NAD(P)-binding Rossmann-fold domains"/>
    <property type="match status" value="1"/>
</dbReference>
<keyword evidence="2 5" id="KW-0479">Metal-binding</keyword>
<protein>
    <submittedName>
        <fullName evidence="7">Zinc-binding dehydrogenase</fullName>
    </submittedName>
</protein>
<dbReference type="SMART" id="SM00829">
    <property type="entry name" value="PKS_ER"/>
    <property type="match status" value="1"/>
</dbReference>
<dbReference type="PANTHER" id="PTHR43401:SF2">
    <property type="entry name" value="L-THREONINE 3-DEHYDROGENASE"/>
    <property type="match status" value="1"/>
</dbReference>
<dbReference type="InterPro" id="IPR036291">
    <property type="entry name" value="NAD(P)-bd_dom_sf"/>
</dbReference>
<accession>A0ABT8UBJ4</accession>
<dbReference type="PANTHER" id="PTHR43401">
    <property type="entry name" value="L-THREONINE 3-DEHYDROGENASE"/>
    <property type="match status" value="1"/>
</dbReference>
<reference evidence="7" key="1">
    <citation type="submission" date="2023-07" db="EMBL/GenBank/DDBJ databases">
        <title>Mycolicibacterium sp. nov., a novel bacterial species.</title>
        <authorList>
            <person name="Cao Y."/>
        </authorList>
    </citation>
    <scope>NUCLEOTIDE SEQUENCE</scope>
    <source>
        <strain evidence="7">KC 300</strain>
    </source>
</reference>
<dbReference type="Proteomes" id="UP001168823">
    <property type="component" value="Unassembled WGS sequence"/>
</dbReference>
<keyword evidence="8" id="KW-1185">Reference proteome</keyword>
<dbReference type="InterPro" id="IPR002328">
    <property type="entry name" value="ADH_Zn_CS"/>
</dbReference>
<name>A0ABT8UBJ4_9MYCO</name>
<comment type="cofactor">
    <cofactor evidence="1 5">
        <name>Zn(2+)</name>
        <dbReference type="ChEBI" id="CHEBI:29105"/>
    </cofactor>
</comment>
<keyword evidence="3 5" id="KW-0862">Zinc</keyword>
<comment type="caution">
    <text evidence="7">The sequence shown here is derived from an EMBL/GenBank/DDBJ whole genome shotgun (WGS) entry which is preliminary data.</text>
</comment>
<dbReference type="InterPro" id="IPR020843">
    <property type="entry name" value="ER"/>
</dbReference>
<evidence type="ECO:0000256" key="1">
    <source>
        <dbReference type="ARBA" id="ARBA00001947"/>
    </source>
</evidence>
<dbReference type="EMBL" id="JAUMSQ010000001">
    <property type="protein sequence ID" value="MDO3634185.1"/>
    <property type="molecule type" value="Genomic_DNA"/>
</dbReference>
<dbReference type="PROSITE" id="PS00059">
    <property type="entry name" value="ADH_ZINC"/>
    <property type="match status" value="1"/>
</dbReference>
<dbReference type="InterPro" id="IPR013154">
    <property type="entry name" value="ADH-like_N"/>
</dbReference>
<keyword evidence="4" id="KW-0560">Oxidoreductase</keyword>
<dbReference type="InterPro" id="IPR050129">
    <property type="entry name" value="Zn_alcohol_dh"/>
</dbReference>
<dbReference type="Pfam" id="PF08240">
    <property type="entry name" value="ADH_N"/>
    <property type="match status" value="1"/>
</dbReference>
<dbReference type="SUPFAM" id="SSF50129">
    <property type="entry name" value="GroES-like"/>
    <property type="match status" value="1"/>
</dbReference>
<evidence type="ECO:0000256" key="2">
    <source>
        <dbReference type="ARBA" id="ARBA00022723"/>
    </source>
</evidence>
<evidence type="ECO:0000313" key="8">
    <source>
        <dbReference type="Proteomes" id="UP001168823"/>
    </source>
</evidence>
<evidence type="ECO:0000259" key="6">
    <source>
        <dbReference type="SMART" id="SM00829"/>
    </source>
</evidence>
<gene>
    <name evidence="7" type="ORF">Q2100_00325</name>
</gene>
<comment type="similarity">
    <text evidence="5">Belongs to the zinc-containing alcohol dehydrogenase family.</text>
</comment>
<dbReference type="Gene3D" id="3.40.50.720">
    <property type="entry name" value="NAD(P)-binding Rossmann-like Domain"/>
    <property type="match status" value="1"/>
</dbReference>
<dbReference type="Pfam" id="PF00107">
    <property type="entry name" value="ADH_zinc_N"/>
    <property type="match status" value="1"/>
</dbReference>
<proteinExistence type="inferred from homology"/>
<dbReference type="InterPro" id="IPR013149">
    <property type="entry name" value="ADH-like_C"/>
</dbReference>
<evidence type="ECO:0000313" key="7">
    <source>
        <dbReference type="EMBL" id="MDO3634185.1"/>
    </source>
</evidence>
<evidence type="ECO:0000256" key="3">
    <source>
        <dbReference type="ARBA" id="ARBA00022833"/>
    </source>
</evidence>
<evidence type="ECO:0000256" key="5">
    <source>
        <dbReference type="RuleBase" id="RU361277"/>
    </source>
</evidence>
<feature type="domain" description="Enoyl reductase (ER)" evidence="6">
    <location>
        <begin position="7"/>
        <end position="333"/>
    </location>
</feature>
<dbReference type="Gene3D" id="3.90.180.10">
    <property type="entry name" value="Medium-chain alcohol dehydrogenases, catalytic domain"/>
    <property type="match status" value="2"/>
</dbReference>
<organism evidence="7 8">
    <name type="scientific">Mycolicibacterium arseniciresistens</name>
    <dbReference type="NCBI Taxonomy" id="3062257"/>
    <lineage>
        <taxon>Bacteria</taxon>
        <taxon>Bacillati</taxon>
        <taxon>Actinomycetota</taxon>
        <taxon>Actinomycetes</taxon>
        <taxon>Mycobacteriales</taxon>
        <taxon>Mycobacteriaceae</taxon>
        <taxon>Mycolicibacterium</taxon>
    </lineage>
</organism>
<evidence type="ECO:0000256" key="4">
    <source>
        <dbReference type="ARBA" id="ARBA00023002"/>
    </source>
</evidence>
<dbReference type="RefSeq" id="WP_302912350.1">
    <property type="nucleotide sequence ID" value="NZ_JAUMSQ010000001.1"/>
</dbReference>